<proteinExistence type="predicted"/>
<dbReference type="Proteomes" id="UP000887580">
    <property type="component" value="Unplaced"/>
</dbReference>
<sequence>MSKYTPSNRCHPDTCKNDGICQQSWTSVKCDCTQTPFSGDLCDQLGTTYDFDGEGSCVYYEYPPHQRPSTSEDSLVLAFQTEKSNGVLFAVQCGVDADFLTVFLSGGYLQVRFSLGTQSHHVQLNENFIQDNRWHVLKLRRQAANLTLQLDKSLPVYYATKDGLATLNTQWRVSVGAAFNALHSALTTTQQLLYPSQLQLQQQQQQRRRRRRHSRVFDEFHGRIAGVNWNGLRVLDAYAHGWEKAFGTGRPQLIHMAASEASIDSGLFSRIEPSGDGFFAAGALDCLSSEARSDCLFDESTTPSTGGFFSPILPSALTTSPPTPQTFLEELTSPIAKILSSTTTTTTSTSTTVPSTTSDILTTKGFIPTTTRIIQEILLETQQPSTKDSYLSPHSTMYTTTEQQLFAVRPTTPMGIIETTLKSSDGFRDEMPKTSFILIFSALVVTIVMIFVLCVFCCWNRNSSSSSSDSKPPPSAIAAGYAPIPSDNSPREIRSATTATVCPINGNGISQPVITIATPADTNGILTNGNGIMKKSMNGIGAPLLSEKKRKDFKEWYV</sequence>
<evidence type="ECO:0000313" key="1">
    <source>
        <dbReference type="Proteomes" id="UP000887580"/>
    </source>
</evidence>
<name>A0AC35G5A4_9BILA</name>
<organism evidence="1 2">
    <name type="scientific">Panagrolaimus sp. PS1159</name>
    <dbReference type="NCBI Taxonomy" id="55785"/>
    <lineage>
        <taxon>Eukaryota</taxon>
        <taxon>Metazoa</taxon>
        <taxon>Ecdysozoa</taxon>
        <taxon>Nematoda</taxon>
        <taxon>Chromadorea</taxon>
        <taxon>Rhabditida</taxon>
        <taxon>Tylenchina</taxon>
        <taxon>Panagrolaimomorpha</taxon>
        <taxon>Panagrolaimoidea</taxon>
        <taxon>Panagrolaimidae</taxon>
        <taxon>Panagrolaimus</taxon>
    </lineage>
</organism>
<protein>
    <submittedName>
        <fullName evidence="2">Uncharacterized protein</fullName>
    </submittedName>
</protein>
<evidence type="ECO:0000313" key="2">
    <source>
        <dbReference type="WBParaSite" id="PS1159_v2.g23705.t2"/>
    </source>
</evidence>
<reference evidence="2" key="1">
    <citation type="submission" date="2022-11" db="UniProtKB">
        <authorList>
            <consortium name="WormBaseParasite"/>
        </authorList>
    </citation>
    <scope>IDENTIFICATION</scope>
</reference>
<dbReference type="WBParaSite" id="PS1159_v2.g23705.t2">
    <property type="protein sequence ID" value="PS1159_v2.g23705.t2"/>
    <property type="gene ID" value="PS1159_v2.g23705"/>
</dbReference>
<accession>A0AC35G5A4</accession>